<feature type="transmembrane region" description="Helical" evidence="8">
    <location>
        <begin position="119"/>
        <end position="140"/>
    </location>
</feature>
<protein>
    <submittedName>
        <fullName evidence="10">Putative transport protein</fullName>
    </submittedName>
</protein>
<evidence type="ECO:0000256" key="2">
    <source>
        <dbReference type="ARBA" id="ARBA00009854"/>
    </source>
</evidence>
<dbReference type="InterPro" id="IPR022457">
    <property type="entry name" value="Asp_Ala_antiprt"/>
</dbReference>
<proteinExistence type="inferred from homology"/>
<dbReference type="InterPro" id="IPR036721">
    <property type="entry name" value="RCK_C_sf"/>
</dbReference>
<dbReference type="GO" id="GO:0005886">
    <property type="term" value="C:plasma membrane"/>
    <property type="evidence" value="ECO:0007669"/>
    <property type="project" value="UniProtKB-SubCell"/>
</dbReference>
<feature type="transmembrane region" description="Helical" evidence="8">
    <location>
        <begin position="413"/>
        <end position="433"/>
    </location>
</feature>
<evidence type="ECO:0000313" key="10">
    <source>
        <dbReference type="EMBL" id="SDR33381.1"/>
    </source>
</evidence>
<comment type="similarity">
    <text evidence="2">Belongs to the AAE transporter (TC 2.A.81) family.</text>
</comment>
<reference evidence="11" key="1">
    <citation type="submission" date="2016-10" db="EMBL/GenBank/DDBJ databases">
        <authorList>
            <person name="Varghese N."/>
        </authorList>
    </citation>
    <scope>NUCLEOTIDE SEQUENCE [LARGE SCALE GENOMIC DNA]</scope>
    <source>
        <strain evidence="11">GAS106B</strain>
    </source>
</reference>
<evidence type="ECO:0000256" key="6">
    <source>
        <dbReference type="ARBA" id="ARBA00022989"/>
    </source>
</evidence>
<dbReference type="PANTHER" id="PTHR30445">
    <property type="entry name" value="K(+)_H(+) ANTIPORTER SUBUNIT KHTT"/>
    <property type="match status" value="1"/>
</dbReference>
<organism evidence="10 11">
    <name type="scientific">Paraburkholderia fungorum</name>
    <dbReference type="NCBI Taxonomy" id="134537"/>
    <lineage>
        <taxon>Bacteria</taxon>
        <taxon>Pseudomonadati</taxon>
        <taxon>Pseudomonadota</taxon>
        <taxon>Betaproteobacteria</taxon>
        <taxon>Burkholderiales</taxon>
        <taxon>Burkholderiaceae</taxon>
        <taxon>Paraburkholderia</taxon>
    </lineage>
</organism>
<feature type="domain" description="YidE/YbjL duplication" evidence="9">
    <location>
        <begin position="17"/>
        <end position="182"/>
    </location>
</feature>
<dbReference type="Pfam" id="PF06826">
    <property type="entry name" value="Asp-Al_Ex"/>
    <property type="match status" value="2"/>
</dbReference>
<evidence type="ECO:0000313" key="11">
    <source>
        <dbReference type="Proteomes" id="UP000183487"/>
    </source>
</evidence>
<keyword evidence="7 8" id="KW-0472">Membrane</keyword>
<evidence type="ECO:0000259" key="9">
    <source>
        <dbReference type="Pfam" id="PF06826"/>
    </source>
</evidence>
<feature type="transmembrane region" description="Helical" evidence="8">
    <location>
        <begin position="445"/>
        <end position="464"/>
    </location>
</feature>
<dbReference type="NCBIfam" id="TIGR01625">
    <property type="entry name" value="YidE_YbjL_dupl"/>
    <property type="match status" value="1"/>
</dbReference>
<dbReference type="AlphaFoldDB" id="A0A1H1I6P1"/>
<dbReference type="InterPro" id="IPR006512">
    <property type="entry name" value="YidE_YbjL"/>
</dbReference>
<evidence type="ECO:0000256" key="7">
    <source>
        <dbReference type="ARBA" id="ARBA00023136"/>
    </source>
</evidence>
<feature type="transmembrane region" description="Helical" evidence="8">
    <location>
        <begin position="35"/>
        <end position="52"/>
    </location>
</feature>
<dbReference type="PANTHER" id="PTHR30445:SF9">
    <property type="match status" value="1"/>
</dbReference>
<feature type="transmembrane region" description="Helical" evidence="8">
    <location>
        <begin position="510"/>
        <end position="528"/>
    </location>
</feature>
<evidence type="ECO:0000256" key="8">
    <source>
        <dbReference type="SAM" id="Phobius"/>
    </source>
</evidence>
<feature type="transmembrane region" description="Helical" evidence="8">
    <location>
        <begin position="388"/>
        <end position="407"/>
    </location>
</feature>
<keyword evidence="5 8" id="KW-0812">Transmembrane</keyword>
<name>A0A1H1I6P1_9BURK</name>
<dbReference type="Proteomes" id="UP000183487">
    <property type="component" value="Unassembled WGS sequence"/>
</dbReference>
<feature type="transmembrane region" description="Helical" evidence="8">
    <location>
        <begin position="160"/>
        <end position="183"/>
    </location>
</feature>
<evidence type="ECO:0000256" key="4">
    <source>
        <dbReference type="ARBA" id="ARBA00022475"/>
    </source>
</evidence>
<dbReference type="GO" id="GO:0022857">
    <property type="term" value="F:transmembrane transporter activity"/>
    <property type="evidence" value="ECO:0007669"/>
    <property type="project" value="InterPro"/>
</dbReference>
<dbReference type="GO" id="GO:0006813">
    <property type="term" value="P:potassium ion transport"/>
    <property type="evidence" value="ECO:0007669"/>
    <property type="project" value="InterPro"/>
</dbReference>
<sequence length="563" mass="60024">MLIDWLTKSLQGAPELAMFLAVGIGYWVGGIRFGKFSLGTVTASLIVALGIGQLHVEVSRELRWGLFLLFLFANGYAAGPQFFQALKEDGVKPMLLSVTVMVVGLATAWSMARLFRLDLGIAAGIFCGGLTQSAAIGTATDAIMNLPLPLAERKLLANHVAVADALTYLFGAIGMILFVSSLAPRLLRVDLREEAAALEKKFGIRRETAGVFTAHQKFAVRSYRLSSSGFAGRRVDEAERSEAPLRYFVEHILRDGNAIEVRPETVLHTDDTVTLYGQMPALVKIGPRFGTELHDPELLQFPIEILKVTVTNKALCGVPLEALMRVPEFDFRSVGLRSIMRGAQQIPIGTGTLLDRGDVLELVGPQRAVERATTEIGYALRPSHASSLSILGLGIVCGALIGLPYVVLGNIRLTLSVSVGTLVAGLLLGWFRSLRPTLGDIPQPALDLMINFGLAAFVACSGLQAGPEFVRAVRELGLGILVAGAVVTLVPQAVALLVGRYVLRMNPLMLLGALAGAQTFTAALAAVQDKAGSRIPVLGYTVPYATSNILLTTGGSIMVALMA</sequence>
<evidence type="ECO:0000256" key="1">
    <source>
        <dbReference type="ARBA" id="ARBA00004651"/>
    </source>
</evidence>
<evidence type="ECO:0000256" key="3">
    <source>
        <dbReference type="ARBA" id="ARBA00022448"/>
    </source>
</evidence>
<keyword evidence="6 8" id="KW-1133">Transmembrane helix</keyword>
<dbReference type="EMBL" id="FNKP01000002">
    <property type="protein sequence ID" value="SDR33381.1"/>
    <property type="molecule type" value="Genomic_DNA"/>
</dbReference>
<evidence type="ECO:0000256" key="5">
    <source>
        <dbReference type="ARBA" id="ARBA00022692"/>
    </source>
</evidence>
<keyword evidence="3" id="KW-0813">Transport</keyword>
<gene>
    <name evidence="10" type="ORF">SAMN05443245_4745</name>
</gene>
<comment type="subcellular location">
    <subcellularLocation>
        <location evidence="1">Cell membrane</location>
        <topology evidence="1">Multi-pass membrane protein</topology>
    </subcellularLocation>
</comment>
<keyword evidence="4" id="KW-1003">Cell membrane</keyword>
<feature type="domain" description="YidE/YbjL duplication" evidence="9">
    <location>
        <begin position="391"/>
        <end position="558"/>
    </location>
</feature>
<keyword evidence="11" id="KW-1185">Reference proteome</keyword>
<accession>A0A1H1I6P1</accession>
<feature type="transmembrane region" description="Helical" evidence="8">
    <location>
        <begin position="95"/>
        <end position="112"/>
    </location>
</feature>
<dbReference type="NCBIfam" id="TIGR03802">
    <property type="entry name" value="Asp_Ala_antiprt"/>
    <property type="match status" value="1"/>
</dbReference>
<feature type="transmembrane region" description="Helical" evidence="8">
    <location>
        <begin position="476"/>
        <end position="498"/>
    </location>
</feature>
<dbReference type="InterPro" id="IPR050144">
    <property type="entry name" value="AAE_transporter"/>
</dbReference>
<feature type="transmembrane region" description="Helical" evidence="8">
    <location>
        <begin position="64"/>
        <end position="83"/>
    </location>
</feature>
<feature type="transmembrane region" description="Helical" evidence="8">
    <location>
        <begin position="12"/>
        <end position="29"/>
    </location>
</feature>
<feature type="transmembrane region" description="Helical" evidence="8">
    <location>
        <begin position="540"/>
        <end position="561"/>
    </location>
</feature>
<dbReference type="SUPFAM" id="SSF116726">
    <property type="entry name" value="TrkA C-terminal domain-like"/>
    <property type="match status" value="1"/>
</dbReference>